<dbReference type="EMBL" id="JAACJS010000012">
    <property type="protein sequence ID" value="NCI49975.1"/>
    <property type="molecule type" value="Genomic_DNA"/>
</dbReference>
<evidence type="ECO:0008006" key="3">
    <source>
        <dbReference type="Google" id="ProtNLM"/>
    </source>
</evidence>
<name>A0ABW9ZSA3_9BACT</name>
<organism evidence="1 2">
    <name type="scientific">Sediminibacterium roseum</name>
    <dbReference type="NCBI Taxonomy" id="1978412"/>
    <lineage>
        <taxon>Bacteria</taxon>
        <taxon>Pseudomonadati</taxon>
        <taxon>Bacteroidota</taxon>
        <taxon>Chitinophagia</taxon>
        <taxon>Chitinophagales</taxon>
        <taxon>Chitinophagaceae</taxon>
        <taxon>Sediminibacterium</taxon>
    </lineage>
</organism>
<protein>
    <recommendedName>
        <fullName evidence="3">THAP4-like heme-binding beta-barrel domain-containing protein</fullName>
    </recommendedName>
</protein>
<comment type="caution">
    <text evidence="1">The sequence shown here is derived from an EMBL/GenBank/DDBJ whole genome shotgun (WGS) entry which is preliminary data.</text>
</comment>
<evidence type="ECO:0000313" key="1">
    <source>
        <dbReference type="EMBL" id="NCI49975.1"/>
    </source>
</evidence>
<dbReference type="RefSeq" id="WP_161818294.1">
    <property type="nucleotide sequence ID" value="NZ_JAACJS010000012.1"/>
</dbReference>
<evidence type="ECO:0000313" key="2">
    <source>
        <dbReference type="Proteomes" id="UP000753802"/>
    </source>
</evidence>
<sequence>MRAFLLLLAFFFVEHLYSQPFKTVNGNDFKQSLGAWTGTLTYVDYSTGKPFSMPANVTLVNTGNAVVFVMTYPKEPKANGNDTLHITANGSVFDGADVVSKRTMDDGTVEIVTEKNGVDGNDHRKAILRHTYLFGKNKFSTRKDVKFDGEEKWTLRNEYLFGR</sequence>
<gene>
    <name evidence="1" type="ORF">GWC95_08580</name>
</gene>
<dbReference type="Proteomes" id="UP000753802">
    <property type="component" value="Unassembled WGS sequence"/>
</dbReference>
<reference evidence="1 2" key="1">
    <citation type="submission" date="2020-01" db="EMBL/GenBank/DDBJ databases">
        <title>Genome analysis.</title>
        <authorList>
            <person name="Wu S."/>
            <person name="Wang G."/>
        </authorList>
    </citation>
    <scope>NUCLEOTIDE SEQUENCE [LARGE SCALE GENOMIC DNA]</scope>
    <source>
        <strain evidence="1 2">SYL130</strain>
    </source>
</reference>
<accession>A0ABW9ZSA3</accession>
<keyword evidence="2" id="KW-1185">Reference proteome</keyword>
<proteinExistence type="predicted"/>